<accession>A0A0G0QVU0</accession>
<keyword evidence="1" id="KW-0812">Transmembrane</keyword>
<keyword evidence="1" id="KW-0472">Membrane</keyword>
<protein>
    <submittedName>
        <fullName evidence="2">Uncharacterized protein</fullName>
    </submittedName>
</protein>
<gene>
    <name evidence="2" type="ORF">UT34_C0002G0239</name>
</gene>
<evidence type="ECO:0000313" key="3">
    <source>
        <dbReference type="Proteomes" id="UP000034799"/>
    </source>
</evidence>
<comment type="caution">
    <text evidence="2">The sequence shown here is derived from an EMBL/GenBank/DDBJ whole genome shotgun (WGS) entry which is preliminary data.</text>
</comment>
<keyword evidence="1" id="KW-1133">Transmembrane helix</keyword>
<dbReference type="Proteomes" id="UP000034799">
    <property type="component" value="Unassembled WGS sequence"/>
</dbReference>
<evidence type="ECO:0000256" key="1">
    <source>
        <dbReference type="SAM" id="Phobius"/>
    </source>
</evidence>
<dbReference type="STRING" id="1619100.UT34_C0002G0239"/>
<evidence type="ECO:0000313" key="2">
    <source>
        <dbReference type="EMBL" id="KKR05732.1"/>
    </source>
</evidence>
<reference evidence="2 3" key="1">
    <citation type="journal article" date="2015" name="Nature">
        <title>rRNA introns, odd ribosomes, and small enigmatic genomes across a large radiation of phyla.</title>
        <authorList>
            <person name="Brown C.T."/>
            <person name="Hug L.A."/>
            <person name="Thomas B.C."/>
            <person name="Sharon I."/>
            <person name="Castelle C.J."/>
            <person name="Singh A."/>
            <person name="Wilkins M.J."/>
            <person name="Williams K.H."/>
            <person name="Banfield J.F."/>
        </authorList>
    </citation>
    <scope>NUCLEOTIDE SEQUENCE [LARGE SCALE GENOMIC DNA]</scope>
</reference>
<name>A0A0G0QVU0_9BACT</name>
<organism evidence="2 3">
    <name type="scientific">candidate division WS6 bacterium GW2011_GWF2_39_15</name>
    <dbReference type="NCBI Taxonomy" id="1619100"/>
    <lineage>
        <taxon>Bacteria</taxon>
        <taxon>Candidatus Dojkabacteria</taxon>
    </lineage>
</organism>
<feature type="transmembrane region" description="Helical" evidence="1">
    <location>
        <begin position="21"/>
        <end position="40"/>
    </location>
</feature>
<proteinExistence type="predicted"/>
<dbReference type="EMBL" id="LBWK01000002">
    <property type="protein sequence ID" value="KKR05732.1"/>
    <property type="molecule type" value="Genomic_DNA"/>
</dbReference>
<dbReference type="AlphaFoldDB" id="A0A0G0QVU0"/>
<sequence>MKLSKKKNKKHTYKWKGLTTLIIIALISLLFTIYVMLNAYEQIFLQDIKYLNTLREVQNNETLEQVNEKNNQYSNISHIVTREKIRFIQIPNIKARLELTDALNERGKWYIRGNKAHIYVKDHSNNLLIYLDQTWRTTLDIRHLEAGDLVFLLSSRSSYIFRVDQIFNDIEKYNITRDETGTPRLTVFVEDDKGFKIFLATLINSTKR</sequence>